<feature type="compositionally biased region" description="Acidic residues" evidence="1">
    <location>
        <begin position="34"/>
        <end position="66"/>
    </location>
</feature>
<accession>A0AAV9VG84</accession>
<dbReference type="EMBL" id="JAVHNS010000003">
    <property type="protein sequence ID" value="KAK6360980.1"/>
    <property type="molecule type" value="Genomic_DNA"/>
</dbReference>
<reference evidence="2 3" key="1">
    <citation type="submission" date="2019-10" db="EMBL/GenBank/DDBJ databases">
        <authorList>
            <person name="Palmer J.M."/>
        </authorList>
    </citation>
    <scope>NUCLEOTIDE SEQUENCE [LARGE SCALE GENOMIC DNA]</scope>
    <source>
        <strain evidence="2 3">TWF730</strain>
    </source>
</reference>
<name>A0AAV9VG84_9PEZI</name>
<sequence>MQLSLRCAPPTEEEIRRSKPLERVTLRCAPPEQDREETEREGEEEEEENEDEDKEEEEEELEETEEPAGRAGLAPARKRRPRSDGPGKVVYFPNTKLVRFELRLTEKQVSLAEKELSKFRLNKAPTSQMAESINLGIEALRGLVQNEARKLLSGNVPDNIIEDIVGHVSSAGQIGAWSSAFQVNAVYRSEGNKRRKMPLEKLEVLALLCATGNDDLLPEIVSSLKCLVALTLSEIDKRVAIPAKYLLKLGVGKEKAGSSSCSGPGAEARDDDDDIVMEDAAVAPTLTTSELGGHSRVIALLIQKYCPELTTFCIEKGLSCESTPGRGRRNRHREANVVVTTIPPGFMKWTTQGKGRNRCQALKAAGQQMLNRLRAHS</sequence>
<dbReference type="AlphaFoldDB" id="A0AAV9VG84"/>
<evidence type="ECO:0000313" key="3">
    <source>
        <dbReference type="Proteomes" id="UP001373714"/>
    </source>
</evidence>
<proteinExistence type="predicted"/>
<gene>
    <name evidence="2" type="ORF">TWF730_007095</name>
</gene>
<feature type="compositionally biased region" description="Basic and acidic residues" evidence="1">
    <location>
        <begin position="13"/>
        <end position="25"/>
    </location>
</feature>
<protein>
    <submittedName>
        <fullName evidence="2">Uncharacterized protein</fullName>
    </submittedName>
</protein>
<evidence type="ECO:0000313" key="2">
    <source>
        <dbReference type="EMBL" id="KAK6360980.1"/>
    </source>
</evidence>
<dbReference type="Proteomes" id="UP001373714">
    <property type="component" value="Unassembled WGS sequence"/>
</dbReference>
<organism evidence="2 3">
    <name type="scientific">Orbilia blumenaviensis</name>
    <dbReference type="NCBI Taxonomy" id="1796055"/>
    <lineage>
        <taxon>Eukaryota</taxon>
        <taxon>Fungi</taxon>
        <taxon>Dikarya</taxon>
        <taxon>Ascomycota</taxon>
        <taxon>Pezizomycotina</taxon>
        <taxon>Orbiliomycetes</taxon>
        <taxon>Orbiliales</taxon>
        <taxon>Orbiliaceae</taxon>
        <taxon>Orbilia</taxon>
    </lineage>
</organism>
<evidence type="ECO:0000256" key="1">
    <source>
        <dbReference type="SAM" id="MobiDB-lite"/>
    </source>
</evidence>
<feature type="region of interest" description="Disordered" evidence="1">
    <location>
        <begin position="1"/>
        <end position="88"/>
    </location>
</feature>
<keyword evidence="3" id="KW-1185">Reference proteome</keyword>
<comment type="caution">
    <text evidence="2">The sequence shown here is derived from an EMBL/GenBank/DDBJ whole genome shotgun (WGS) entry which is preliminary data.</text>
</comment>